<dbReference type="Pfam" id="PF00305">
    <property type="entry name" value="Lipoxygenase"/>
    <property type="match status" value="1"/>
</dbReference>
<organism evidence="5 6">
    <name type="scientific">Camelina sativa</name>
    <name type="common">False flax</name>
    <name type="synonym">Myagrum sativum</name>
    <dbReference type="NCBI Taxonomy" id="90675"/>
    <lineage>
        <taxon>Eukaryota</taxon>
        <taxon>Viridiplantae</taxon>
        <taxon>Streptophyta</taxon>
        <taxon>Embryophyta</taxon>
        <taxon>Tracheophyta</taxon>
        <taxon>Spermatophyta</taxon>
        <taxon>Magnoliopsida</taxon>
        <taxon>eudicotyledons</taxon>
        <taxon>Gunneridae</taxon>
        <taxon>Pentapetalae</taxon>
        <taxon>rosids</taxon>
        <taxon>malvids</taxon>
        <taxon>Brassicales</taxon>
        <taxon>Brassicaceae</taxon>
        <taxon>Camelineae</taxon>
        <taxon>Camelina</taxon>
    </lineage>
</organism>
<dbReference type="InterPro" id="IPR036226">
    <property type="entry name" value="LipOase_C_sf"/>
</dbReference>
<reference evidence="6" key="2">
    <citation type="submission" date="2025-08" db="UniProtKB">
        <authorList>
            <consortium name="RefSeq"/>
        </authorList>
    </citation>
    <scope>IDENTIFICATION</scope>
    <source>
        <tissue evidence="6">Leaf</tissue>
    </source>
</reference>
<evidence type="ECO:0000313" key="6">
    <source>
        <dbReference type="RefSeq" id="XP_019098107.1"/>
    </source>
</evidence>
<evidence type="ECO:0000256" key="3">
    <source>
        <dbReference type="ARBA" id="ARBA00023002"/>
    </source>
</evidence>
<evidence type="ECO:0000313" key="5">
    <source>
        <dbReference type="Proteomes" id="UP000694864"/>
    </source>
</evidence>
<dbReference type="RefSeq" id="XP_019098107.1">
    <property type="nucleotide sequence ID" value="XM_019242562.1"/>
</dbReference>
<evidence type="ECO:0000256" key="2">
    <source>
        <dbReference type="ARBA" id="ARBA00022964"/>
    </source>
</evidence>
<proteinExistence type="predicted"/>
<reference evidence="5" key="1">
    <citation type="journal article" date="2014" name="Nat. Commun.">
        <title>The emerging biofuel crop Camelina sativa retains a highly undifferentiated hexaploid genome structure.</title>
        <authorList>
            <person name="Kagale S."/>
            <person name="Koh C."/>
            <person name="Nixon J."/>
            <person name="Bollina V."/>
            <person name="Clarke W.E."/>
            <person name="Tuteja R."/>
            <person name="Spillane C."/>
            <person name="Robinson S.J."/>
            <person name="Links M.G."/>
            <person name="Clarke C."/>
            <person name="Higgins E.E."/>
            <person name="Huebert T."/>
            <person name="Sharpe A.G."/>
            <person name="Parkin I.A."/>
        </authorList>
    </citation>
    <scope>NUCLEOTIDE SEQUENCE [LARGE SCALE GENOMIC DNA]</scope>
    <source>
        <strain evidence="5">cv. DH55</strain>
    </source>
</reference>
<sequence>MPVEEPTDEELKEFYETPEKVMLNTYPSQKQATLVMVTLDLLSTHSPDEEYIGEYPEASWANEPIIYAAYERLKGRLQYLEGVIDERNVTLSLKNRAGAGVVKYELLKPTSKHGVTGMGVPYSISI</sequence>
<accession>A0ABM1RGG9</accession>
<dbReference type="InterPro" id="IPR000907">
    <property type="entry name" value="LipOase"/>
</dbReference>
<dbReference type="PANTHER" id="PTHR11771">
    <property type="entry name" value="LIPOXYGENASE"/>
    <property type="match status" value="1"/>
</dbReference>
<dbReference type="GeneID" id="109131523"/>
<keyword evidence="5" id="KW-1185">Reference proteome</keyword>
<dbReference type="Proteomes" id="UP000694864">
    <property type="component" value="Unplaced"/>
</dbReference>
<dbReference type="Gene3D" id="1.20.245.10">
    <property type="entry name" value="Lipoxygenase-1, Domain 5"/>
    <property type="match status" value="1"/>
</dbReference>
<evidence type="ECO:0000256" key="1">
    <source>
        <dbReference type="ARBA" id="ARBA00022723"/>
    </source>
</evidence>
<dbReference type="PROSITE" id="PS51393">
    <property type="entry name" value="LIPOXYGENASE_3"/>
    <property type="match status" value="1"/>
</dbReference>
<feature type="domain" description="Lipoxygenase" evidence="4">
    <location>
        <begin position="1"/>
        <end position="126"/>
    </location>
</feature>
<keyword evidence="1" id="KW-0479">Metal-binding</keyword>
<keyword evidence="3" id="KW-0560">Oxidoreductase</keyword>
<keyword evidence="2" id="KW-0223">Dioxygenase</keyword>
<dbReference type="SUPFAM" id="SSF48484">
    <property type="entry name" value="Lipoxigenase"/>
    <property type="match status" value="1"/>
</dbReference>
<name>A0ABM1RGG9_CAMSA</name>
<protein>
    <submittedName>
        <fullName evidence="6">Lipoxygenase 2, chloroplastic-like</fullName>
    </submittedName>
</protein>
<gene>
    <name evidence="6" type="primary">LOC109131523</name>
</gene>
<dbReference type="InterPro" id="IPR013819">
    <property type="entry name" value="LipOase_C"/>
</dbReference>
<evidence type="ECO:0000259" key="4">
    <source>
        <dbReference type="PROSITE" id="PS51393"/>
    </source>
</evidence>